<dbReference type="InterPro" id="IPR001763">
    <property type="entry name" value="Rhodanese-like_dom"/>
</dbReference>
<evidence type="ECO:0000313" key="5">
    <source>
        <dbReference type="Proteomes" id="UP000640485"/>
    </source>
</evidence>
<dbReference type="PROSITE" id="PS50206">
    <property type="entry name" value="RHODANESE_3"/>
    <property type="match status" value="2"/>
</dbReference>
<dbReference type="SMART" id="SM00450">
    <property type="entry name" value="RHOD"/>
    <property type="match status" value="2"/>
</dbReference>
<dbReference type="CDD" id="cd01448">
    <property type="entry name" value="TST_Repeat_1"/>
    <property type="match status" value="1"/>
</dbReference>
<feature type="domain" description="Rhodanese" evidence="3">
    <location>
        <begin position="179"/>
        <end position="293"/>
    </location>
</feature>
<evidence type="ECO:0000259" key="3">
    <source>
        <dbReference type="PROSITE" id="PS50206"/>
    </source>
</evidence>
<evidence type="ECO:0000256" key="2">
    <source>
        <dbReference type="SAM" id="SignalP"/>
    </source>
</evidence>
<feature type="domain" description="Rhodanese" evidence="3">
    <location>
        <begin position="38"/>
        <end position="148"/>
    </location>
</feature>
<protein>
    <submittedName>
        <fullName evidence="4">Sulfurtransferase</fullName>
    </submittedName>
</protein>
<feature type="chain" id="PRO_5037082568" evidence="2">
    <location>
        <begin position="21"/>
        <end position="309"/>
    </location>
</feature>
<organism evidence="4 5">
    <name type="scientific">Paracoccus caeni</name>
    <dbReference type="NCBI Taxonomy" id="657651"/>
    <lineage>
        <taxon>Bacteria</taxon>
        <taxon>Pseudomonadati</taxon>
        <taxon>Pseudomonadota</taxon>
        <taxon>Alphaproteobacteria</taxon>
        <taxon>Rhodobacterales</taxon>
        <taxon>Paracoccaceae</taxon>
        <taxon>Paracoccus</taxon>
    </lineage>
</organism>
<dbReference type="Proteomes" id="UP000640485">
    <property type="component" value="Unassembled WGS sequence"/>
</dbReference>
<keyword evidence="1" id="KW-0677">Repeat</keyword>
<accession>A0A934SER0</accession>
<dbReference type="RefSeq" id="WP_200688300.1">
    <property type="nucleotide sequence ID" value="NZ_JAEPRQ010000007.1"/>
</dbReference>
<dbReference type="PANTHER" id="PTHR43855:SF1">
    <property type="entry name" value="THIOSULFATE SULFURTRANSFERASE"/>
    <property type="match status" value="1"/>
</dbReference>
<keyword evidence="5" id="KW-1185">Reference proteome</keyword>
<sequence>MKTLFYSIVAAVGLSGAATANQIGPLVTPDQLQTLLDQPEAPLVLDIRGDAYGQGHVEGAISAPYALFRGPETNPGALVPEDQLETTLQELGITLDRPVVVIHQGEDDSDFGSAARVYWTLKSSGLSDLAILNGGMSAWAADGLPLETKANAPAPSDIDITFSDRWLATADDVAAVVSGERSARLIDSRPEAFFEGQQSHAAATKPGTLPGAENISHAVWFDNPTQVMDGSSAAALAEKLGIDRQEEVVAFCNTGHWAATDWFALSELAGVEDAKLYPESMVGWSQSGGEMENTPGLVRNLLNQIRGSN</sequence>
<evidence type="ECO:0000313" key="4">
    <source>
        <dbReference type="EMBL" id="MBK4217505.1"/>
    </source>
</evidence>
<comment type="caution">
    <text evidence="4">The sequence shown here is derived from an EMBL/GenBank/DDBJ whole genome shotgun (WGS) entry which is preliminary data.</text>
</comment>
<evidence type="ECO:0000256" key="1">
    <source>
        <dbReference type="ARBA" id="ARBA00022737"/>
    </source>
</evidence>
<gene>
    <name evidence="4" type="ORF">JJJ17_16365</name>
</gene>
<reference evidence="4" key="1">
    <citation type="submission" date="2021-01" db="EMBL/GenBank/DDBJ databases">
        <title>Paracoccus amoyensis sp. nov., isolated from the surface seawater along the coast of Xiamen Island, China.</title>
        <authorList>
            <person name="Lyu L."/>
        </authorList>
    </citation>
    <scope>NUCLEOTIDE SEQUENCE</scope>
    <source>
        <strain evidence="4">MJ17</strain>
    </source>
</reference>
<dbReference type="EMBL" id="JAEPRQ010000007">
    <property type="protein sequence ID" value="MBK4217505.1"/>
    <property type="molecule type" value="Genomic_DNA"/>
</dbReference>
<dbReference type="Pfam" id="PF00581">
    <property type="entry name" value="Rhodanese"/>
    <property type="match status" value="2"/>
</dbReference>
<dbReference type="PANTHER" id="PTHR43855">
    <property type="entry name" value="THIOSULFATE SULFURTRANSFERASE"/>
    <property type="match status" value="1"/>
</dbReference>
<dbReference type="AlphaFoldDB" id="A0A934SER0"/>
<proteinExistence type="predicted"/>
<feature type="signal peptide" evidence="2">
    <location>
        <begin position="1"/>
        <end position="20"/>
    </location>
</feature>
<dbReference type="InterPro" id="IPR036873">
    <property type="entry name" value="Rhodanese-like_dom_sf"/>
</dbReference>
<name>A0A934SER0_9RHOB</name>
<dbReference type="InterPro" id="IPR051126">
    <property type="entry name" value="Thiosulfate_sulfurtransferase"/>
</dbReference>
<keyword evidence="2" id="KW-0732">Signal</keyword>
<dbReference type="Gene3D" id="3.40.250.10">
    <property type="entry name" value="Rhodanese-like domain"/>
    <property type="match status" value="2"/>
</dbReference>
<dbReference type="SUPFAM" id="SSF52821">
    <property type="entry name" value="Rhodanese/Cell cycle control phosphatase"/>
    <property type="match status" value="2"/>
</dbReference>